<evidence type="ECO:0000313" key="1">
    <source>
        <dbReference type="EMBL" id="UQS82874.1"/>
    </source>
</evidence>
<evidence type="ECO:0008006" key="3">
    <source>
        <dbReference type="Google" id="ProtNLM"/>
    </source>
</evidence>
<dbReference type="Proteomes" id="UP000831495">
    <property type="component" value="Chromosome"/>
</dbReference>
<dbReference type="EMBL" id="CP093366">
    <property type="protein sequence ID" value="UQS82874.1"/>
    <property type="molecule type" value="Genomic_DNA"/>
</dbReference>
<gene>
    <name evidence="1" type="ORF">MOO45_02880</name>
</gene>
<sequence>MTYVEYQIYMEAYQIKQIKQQEQLAMQAWLNQGVQATTGSSKNPKPKFKKFTQFFDAQKEIKKVRAEFEECNVSYQEPQLSRNQIIAKRYEEYQKIKERRKLNARNV</sequence>
<protein>
    <recommendedName>
        <fullName evidence="3">Phage protein</fullName>
    </recommendedName>
</protein>
<keyword evidence="2" id="KW-1185">Reference proteome</keyword>
<organism evidence="1 2">
    <name type="scientific">Bombilactobacillus folatiphilus</name>
    <dbReference type="NCBI Taxonomy" id="2923362"/>
    <lineage>
        <taxon>Bacteria</taxon>
        <taxon>Bacillati</taxon>
        <taxon>Bacillota</taxon>
        <taxon>Bacilli</taxon>
        <taxon>Lactobacillales</taxon>
        <taxon>Lactobacillaceae</taxon>
        <taxon>Bombilactobacillus</taxon>
    </lineage>
</organism>
<reference evidence="1" key="1">
    <citation type="journal article" date="2022" name="Int. J. Syst. Evol. Microbiol.">
        <title>Apilactobacillus apisilvae sp. nov., Nicolia spurrieriana gen. nov. sp. nov., Bombilactobacillus folatiphilus sp. nov. and Bombilactobacillus thymidiniphilus sp. nov., four new lactic acid bacterial isolates from stingless bees Tetragonula carbonaria and Austroplebeia australis.</title>
        <authorList>
            <person name="Oliphant S.A."/>
            <person name="Watson-Haigh N.S."/>
            <person name="Sumby K.M."/>
            <person name="Gardner J."/>
            <person name="Groom S."/>
            <person name="Jiranek V."/>
        </authorList>
    </citation>
    <scope>NUCLEOTIDE SEQUENCE</scope>
    <source>
        <strain evidence="1">SG4_D2</strain>
    </source>
</reference>
<evidence type="ECO:0000313" key="2">
    <source>
        <dbReference type="Proteomes" id="UP000831495"/>
    </source>
</evidence>
<name>A0ABY4PB64_9LACO</name>
<accession>A0ABY4PB64</accession>
<dbReference type="RefSeq" id="WP_249515138.1">
    <property type="nucleotide sequence ID" value="NZ_CP093366.1"/>
</dbReference>
<proteinExistence type="predicted"/>